<keyword evidence="1" id="KW-1133">Transmembrane helix</keyword>
<proteinExistence type="predicted"/>
<feature type="transmembrane region" description="Helical" evidence="1">
    <location>
        <begin position="85"/>
        <end position="105"/>
    </location>
</feature>
<feature type="transmembrane region" description="Helical" evidence="1">
    <location>
        <begin position="12"/>
        <end position="34"/>
    </location>
</feature>
<organism evidence="2 3">
    <name type="scientific">Vibrio anguillarum</name>
    <name type="common">Listonella anguillarum</name>
    <dbReference type="NCBI Taxonomy" id="55601"/>
    <lineage>
        <taxon>Bacteria</taxon>
        <taxon>Pseudomonadati</taxon>
        <taxon>Pseudomonadota</taxon>
        <taxon>Gammaproteobacteria</taxon>
        <taxon>Vibrionales</taxon>
        <taxon>Vibrionaceae</taxon>
        <taxon>Vibrio</taxon>
    </lineage>
</organism>
<accession>A0AAW4BHL8</accession>
<keyword evidence="1" id="KW-0472">Membrane</keyword>
<keyword evidence="1" id="KW-0812">Transmembrane</keyword>
<name>A0AAW4BHL8_VIBAN</name>
<reference evidence="2" key="1">
    <citation type="journal article" date="2021" name="PeerJ">
        <title>Analysis of 44 Vibrio anguillarum genomes reveals high genetic diversity.</title>
        <authorList>
            <person name="Hansen M.J."/>
            <person name="Dalsgaard I."/>
        </authorList>
    </citation>
    <scope>NUCLEOTIDE SEQUENCE</scope>
    <source>
        <strain evidence="2">850617-1/1</strain>
    </source>
</reference>
<dbReference type="Proteomes" id="UP000786185">
    <property type="component" value="Unassembled WGS sequence"/>
</dbReference>
<protein>
    <submittedName>
        <fullName evidence="2">Uncharacterized protein</fullName>
    </submittedName>
</protein>
<gene>
    <name evidence="2" type="ORF">ERJ77_15640</name>
</gene>
<sequence>MISQSLPTDNLYKFMALFGLVIIICSAVFKYMAITNIQVTISELRIEQATLKVVVVDSAELEIAKAKLLAAQEKLAMSEVYDHRATVFLFAGILLSIAGFVLWYMKTQRFLDKLLKQEASG</sequence>
<comment type="caution">
    <text evidence="2">The sequence shown here is derived from an EMBL/GenBank/DDBJ whole genome shotgun (WGS) entry which is preliminary data.</text>
</comment>
<evidence type="ECO:0000256" key="1">
    <source>
        <dbReference type="SAM" id="Phobius"/>
    </source>
</evidence>
<dbReference type="AlphaFoldDB" id="A0AAW4BHL8"/>
<evidence type="ECO:0000313" key="2">
    <source>
        <dbReference type="EMBL" id="MBF4435932.1"/>
    </source>
</evidence>
<dbReference type="EMBL" id="SCLC01000022">
    <property type="protein sequence ID" value="MBF4435932.1"/>
    <property type="molecule type" value="Genomic_DNA"/>
</dbReference>
<evidence type="ECO:0000313" key="3">
    <source>
        <dbReference type="Proteomes" id="UP000786185"/>
    </source>
</evidence>